<reference evidence="10" key="1">
    <citation type="submission" date="2025-08" db="UniProtKB">
        <authorList>
            <consortium name="RefSeq"/>
        </authorList>
    </citation>
    <scope>IDENTIFICATION</scope>
</reference>
<dbReference type="GeneID" id="103126356"/>
<comment type="subcellular location">
    <subcellularLocation>
        <location evidence="1">Membrane</location>
        <topology evidence="1">Multi-pass membrane protein</topology>
    </subcellularLocation>
</comment>
<dbReference type="InterPro" id="IPR027417">
    <property type="entry name" value="P-loop_NTPase"/>
</dbReference>
<dbReference type="PANTHER" id="PTHR48041">
    <property type="entry name" value="ABC TRANSPORTER G FAMILY MEMBER 28"/>
    <property type="match status" value="1"/>
</dbReference>
<dbReference type="Pfam" id="PF19055">
    <property type="entry name" value="ABC2_membrane_7"/>
    <property type="match status" value="1"/>
</dbReference>
<evidence type="ECO:0000256" key="6">
    <source>
        <dbReference type="ARBA" id="ARBA00023136"/>
    </source>
</evidence>
<evidence type="ECO:0000313" key="9">
    <source>
        <dbReference type="Proteomes" id="UP001652624"/>
    </source>
</evidence>
<keyword evidence="4 7" id="KW-0812">Transmembrane</keyword>
<dbReference type="PROSITE" id="PS00211">
    <property type="entry name" value="ABC_TRANSPORTER_1"/>
    <property type="match status" value="1"/>
</dbReference>
<dbReference type="GO" id="GO:0016887">
    <property type="term" value="F:ATP hydrolysis activity"/>
    <property type="evidence" value="ECO:0007669"/>
    <property type="project" value="InterPro"/>
</dbReference>
<keyword evidence="9" id="KW-1185">Reference proteome</keyword>
<dbReference type="Gene3D" id="3.40.50.300">
    <property type="entry name" value="P-loop containing nucleotide triphosphate hydrolases"/>
    <property type="match status" value="1"/>
</dbReference>
<dbReference type="CTD" id="64241"/>
<dbReference type="PROSITE" id="PS50893">
    <property type="entry name" value="ABC_TRANSPORTER_2"/>
    <property type="match status" value="1"/>
</dbReference>
<evidence type="ECO:0000256" key="3">
    <source>
        <dbReference type="ARBA" id="ARBA00022448"/>
    </source>
</evidence>
<evidence type="ECO:0000259" key="8">
    <source>
        <dbReference type="PROSITE" id="PS50893"/>
    </source>
</evidence>
<gene>
    <name evidence="10" type="primary">ABCG8</name>
</gene>
<dbReference type="OrthoDB" id="66620at2759"/>
<dbReference type="GO" id="GO:0033344">
    <property type="term" value="P:cholesterol efflux"/>
    <property type="evidence" value="ECO:0007669"/>
    <property type="project" value="TreeGrafter"/>
</dbReference>
<dbReference type="RefSeq" id="XP_016049854.1">
    <property type="nucleotide sequence ID" value="XM_016194368.2"/>
</dbReference>
<dbReference type="GO" id="GO:0005524">
    <property type="term" value="F:ATP binding"/>
    <property type="evidence" value="ECO:0007669"/>
    <property type="project" value="UniProtKB-KW"/>
</dbReference>
<keyword evidence="10" id="KW-0547">Nucleotide-binding</keyword>
<evidence type="ECO:0000256" key="2">
    <source>
        <dbReference type="ARBA" id="ARBA00005814"/>
    </source>
</evidence>
<keyword evidence="3" id="KW-0813">Transport</keyword>
<evidence type="ECO:0000256" key="1">
    <source>
        <dbReference type="ARBA" id="ARBA00004141"/>
    </source>
</evidence>
<dbReference type="InterPro" id="IPR050352">
    <property type="entry name" value="ABCG_transporters"/>
</dbReference>
<keyword evidence="10" id="KW-0067">ATP-binding</keyword>
<dbReference type="Proteomes" id="UP001652624">
    <property type="component" value="Chromosome 3"/>
</dbReference>
<feature type="transmembrane region" description="Helical" evidence="7">
    <location>
        <begin position="408"/>
        <end position="431"/>
    </location>
</feature>
<evidence type="ECO:0000256" key="5">
    <source>
        <dbReference type="ARBA" id="ARBA00022989"/>
    </source>
</evidence>
<protein>
    <submittedName>
        <fullName evidence="10">ATP-binding cassette sub-family G member 8 isoform X3</fullName>
    </submittedName>
</protein>
<dbReference type="GO" id="GO:0005886">
    <property type="term" value="C:plasma membrane"/>
    <property type="evidence" value="ECO:0007669"/>
    <property type="project" value="TreeGrafter"/>
</dbReference>
<proteinExistence type="inferred from homology"/>
<feature type="transmembrane region" description="Helical" evidence="7">
    <location>
        <begin position="443"/>
        <end position="463"/>
    </location>
</feature>
<dbReference type="PANTHER" id="PTHR48041:SF71">
    <property type="entry name" value="ATP-BINDING CASSETTE SUB-FAMILY G MEMBER 8"/>
    <property type="match status" value="1"/>
</dbReference>
<sequence length="668" mass="72266">MTEMVPREMALGLTAASQDTWGLQESLFPCESDSDSLYFTYSGPPNTLEVRNLSYQVDTASQLSWFKRLVHFKLPWASGRALHLLGVQHLSFTLRSGQMVAILGTPDCGRASLLDVLTGRGLAGGVRSGEVLINGQPGTPQQVRKSVAHVRGHDQLLPHLTVRETLAFVAQLRLPRTFTQAQRDKRVEEVIAELRLRPCADTRVGNSYVRGVSGGERRRVSIGVQLLWNPGILLLDEPTSGLDSFTAHALVRSLSRLARGNRLVLLGLQQPRSDVFRLLDLVLLLAAGQPVYLGAAHHLAAYFSAAGHPCPRFCNPADFYVDLTSVDRSCPESEAASRERARALAVLFRDKVQGNPDFLWRAEGSGPEINSPAPLSEPEHPLRAPKMPGPLQQFTTLIRRQLSNDARALPVLLVRGVEACLMALVIGFLYYGHGAAPLSAMDMVALLFMTCALVPFNIILAVISKCYSERTMLSLELEDGLYSAGPYFFAKVTSLGVGHTPRSGGLRAYLRATHLRAGRTTHGAGALATSPVAGGPGCAVLPCHGPGHCRPDALLPRRLLLWERALQCLLPQWWLHGAAEWPVDRACLDLQGVLPALVLPGVDAHPLPGTDVPPSCGQPHPARARGPGPQVHGFGLLPTLCRLPHPAGPHGRLSAALLPVPVLHQTDI</sequence>
<dbReference type="GO" id="GO:0140359">
    <property type="term" value="F:ABC-type transporter activity"/>
    <property type="evidence" value="ECO:0007669"/>
    <property type="project" value="InterPro"/>
</dbReference>
<dbReference type="InterPro" id="IPR013525">
    <property type="entry name" value="ABC2_TM"/>
</dbReference>
<dbReference type="GO" id="GO:0120020">
    <property type="term" value="F:cholesterol transfer activity"/>
    <property type="evidence" value="ECO:0007669"/>
    <property type="project" value="TreeGrafter"/>
</dbReference>
<dbReference type="SUPFAM" id="SSF52540">
    <property type="entry name" value="P-loop containing nucleoside triphosphate hydrolases"/>
    <property type="match status" value="1"/>
</dbReference>
<dbReference type="InterPro" id="IPR017871">
    <property type="entry name" value="ABC_transporter-like_CS"/>
</dbReference>
<dbReference type="InterPro" id="IPR043926">
    <property type="entry name" value="ABCG_dom"/>
</dbReference>
<dbReference type="GO" id="GO:0043235">
    <property type="term" value="C:receptor complex"/>
    <property type="evidence" value="ECO:0007669"/>
    <property type="project" value="TreeGrafter"/>
</dbReference>
<dbReference type="Pfam" id="PF01061">
    <property type="entry name" value="ABC2_membrane"/>
    <property type="match status" value="1"/>
</dbReference>
<evidence type="ECO:0000256" key="4">
    <source>
        <dbReference type="ARBA" id="ARBA00022692"/>
    </source>
</evidence>
<dbReference type="Pfam" id="PF00005">
    <property type="entry name" value="ABC_tran"/>
    <property type="match status" value="1"/>
</dbReference>
<name>A0A1S3WUL1_ERIEU</name>
<dbReference type="CDD" id="cd03234">
    <property type="entry name" value="ABCG_White"/>
    <property type="match status" value="1"/>
</dbReference>
<comment type="similarity">
    <text evidence="2">Belongs to the ABC transporter superfamily. ABCG family. Eye pigment precursor importer (TC 3.A.1.204) subfamily.</text>
</comment>
<evidence type="ECO:0000256" key="7">
    <source>
        <dbReference type="SAM" id="Phobius"/>
    </source>
</evidence>
<keyword evidence="6 7" id="KW-0472">Membrane</keyword>
<dbReference type="AlphaFoldDB" id="A0A1S3WUL1"/>
<accession>A0A1S3WUL1</accession>
<dbReference type="GO" id="GO:0042632">
    <property type="term" value="P:cholesterol homeostasis"/>
    <property type="evidence" value="ECO:0007669"/>
    <property type="project" value="TreeGrafter"/>
</dbReference>
<evidence type="ECO:0000313" key="10">
    <source>
        <dbReference type="RefSeq" id="XP_016049854.1"/>
    </source>
</evidence>
<dbReference type="InterPro" id="IPR003439">
    <property type="entry name" value="ABC_transporter-like_ATP-bd"/>
</dbReference>
<feature type="domain" description="ABC transporter" evidence="8">
    <location>
        <begin position="70"/>
        <end position="312"/>
    </location>
</feature>
<keyword evidence="5 7" id="KW-1133">Transmembrane helix</keyword>
<organism evidence="9 10">
    <name type="scientific">Erinaceus europaeus</name>
    <name type="common">Western European hedgehog</name>
    <dbReference type="NCBI Taxonomy" id="9365"/>
    <lineage>
        <taxon>Eukaryota</taxon>
        <taxon>Metazoa</taxon>
        <taxon>Chordata</taxon>
        <taxon>Craniata</taxon>
        <taxon>Vertebrata</taxon>
        <taxon>Euteleostomi</taxon>
        <taxon>Mammalia</taxon>
        <taxon>Eutheria</taxon>
        <taxon>Laurasiatheria</taxon>
        <taxon>Eulipotyphla</taxon>
        <taxon>Erinaceidae</taxon>
        <taxon>Erinaceinae</taxon>
        <taxon>Erinaceus</taxon>
    </lineage>
</organism>